<name>A0AAN6EP67_EXODE</name>
<protein>
    <submittedName>
        <fullName evidence="2">Uncharacterized protein</fullName>
    </submittedName>
</protein>
<feature type="region of interest" description="Disordered" evidence="1">
    <location>
        <begin position="135"/>
        <end position="181"/>
    </location>
</feature>
<accession>A0AAN6EP67</accession>
<sequence>MEEYFTPLEQLPEPAMGFPYGSQPLGEQTWSSHYLPQTHHGSFSMLSQHASVEPSWQCNQHPGPAQVQTAPNSPETLQMPSLDLGTLSLASTGDIEDDQELVGMGLYDSPAEVQSSTLFGGIPSGRKTLKLEESFEPTDLNGEDDDAGGEEDADGQEEEVFELDEPQNDTHDSLDKAEYPDQSSIASHLTYGLPSEVNPIAYKYLSTLSQLNSAYYPAASHGYVWI</sequence>
<gene>
    <name evidence="2" type="ORF">HRR80_007156</name>
</gene>
<evidence type="ECO:0000313" key="3">
    <source>
        <dbReference type="Proteomes" id="UP001161757"/>
    </source>
</evidence>
<reference evidence="2" key="1">
    <citation type="submission" date="2023-01" db="EMBL/GenBank/DDBJ databases">
        <title>Exophiala dermititidis isolated from Cystic Fibrosis Patient.</title>
        <authorList>
            <person name="Kurbessoian T."/>
            <person name="Crocker A."/>
            <person name="Murante D."/>
            <person name="Hogan D.A."/>
            <person name="Stajich J.E."/>
        </authorList>
    </citation>
    <scope>NUCLEOTIDE SEQUENCE</scope>
    <source>
        <strain evidence="2">Ex8</strain>
    </source>
</reference>
<dbReference type="AlphaFoldDB" id="A0AAN6EP67"/>
<feature type="compositionally biased region" description="Acidic residues" evidence="1">
    <location>
        <begin position="141"/>
        <end position="167"/>
    </location>
</feature>
<proteinExistence type="predicted"/>
<dbReference type="Proteomes" id="UP001161757">
    <property type="component" value="Unassembled WGS sequence"/>
</dbReference>
<organism evidence="2 3">
    <name type="scientific">Exophiala dermatitidis</name>
    <name type="common">Black yeast-like fungus</name>
    <name type="synonym">Wangiella dermatitidis</name>
    <dbReference type="NCBI Taxonomy" id="5970"/>
    <lineage>
        <taxon>Eukaryota</taxon>
        <taxon>Fungi</taxon>
        <taxon>Dikarya</taxon>
        <taxon>Ascomycota</taxon>
        <taxon>Pezizomycotina</taxon>
        <taxon>Eurotiomycetes</taxon>
        <taxon>Chaetothyriomycetidae</taxon>
        <taxon>Chaetothyriales</taxon>
        <taxon>Herpotrichiellaceae</taxon>
        <taxon>Exophiala</taxon>
    </lineage>
</organism>
<feature type="compositionally biased region" description="Basic and acidic residues" evidence="1">
    <location>
        <begin position="168"/>
        <end position="179"/>
    </location>
</feature>
<comment type="caution">
    <text evidence="2">The sequence shown here is derived from an EMBL/GenBank/DDBJ whole genome shotgun (WGS) entry which is preliminary data.</text>
</comment>
<evidence type="ECO:0000313" key="2">
    <source>
        <dbReference type="EMBL" id="KAJ8988957.1"/>
    </source>
</evidence>
<evidence type="ECO:0000256" key="1">
    <source>
        <dbReference type="SAM" id="MobiDB-lite"/>
    </source>
</evidence>
<dbReference type="EMBL" id="JAJGCB010000016">
    <property type="protein sequence ID" value="KAJ8988957.1"/>
    <property type="molecule type" value="Genomic_DNA"/>
</dbReference>